<evidence type="ECO:0000313" key="3">
    <source>
        <dbReference type="Proteomes" id="UP000231655"/>
    </source>
</evidence>
<keyword evidence="4" id="KW-1185">Reference proteome</keyword>
<dbReference type="Gene3D" id="3.40.50.12500">
    <property type="match status" value="1"/>
</dbReference>
<evidence type="ECO:0000313" key="1">
    <source>
        <dbReference type="EMBL" id="PJE30322.1"/>
    </source>
</evidence>
<evidence type="ECO:0000313" key="2">
    <source>
        <dbReference type="EMBL" id="SNY41070.1"/>
    </source>
</evidence>
<protein>
    <recommendedName>
        <fullName evidence="5">Asp/Glu/hydantoin racemase</fullName>
    </recommendedName>
</protein>
<reference evidence="1 4" key="2">
    <citation type="journal article" date="2018" name="Int. J. Syst. Evol. Microbiol.">
        <title>Pseudooceanicola lipolyticus sp. nov., a marine alphaproteobacterium, reclassification of Oceanicola flagellatus as Pseudooceanicola flagellatus comb. nov. and emended description of the genus Pseudooceanicola.</title>
        <authorList>
            <person name="Huang M.-M."/>
            <person name="Guo L.-L."/>
            <person name="Wu Y.-H."/>
            <person name="Lai Q.-L."/>
            <person name="Shao Z.-Z."/>
            <person name="Wang C.-S."/>
            <person name="Wu M."/>
            <person name="Xu X.-W."/>
        </authorList>
    </citation>
    <scope>NUCLEOTIDE SEQUENCE [LARGE SCALE GENOMIC DNA]</scope>
    <source>
        <strain evidence="1 4">Ar-45</strain>
    </source>
</reference>
<evidence type="ECO:0000313" key="4">
    <source>
        <dbReference type="Proteomes" id="UP000231702"/>
    </source>
</evidence>
<accession>A0A285HZC1</accession>
<name>A0A285HZC1_9RHOB</name>
<organism evidence="2 3">
    <name type="scientific">Pseudooceanicola antarcticus</name>
    <dbReference type="NCBI Taxonomy" id="1247613"/>
    <lineage>
        <taxon>Bacteria</taxon>
        <taxon>Pseudomonadati</taxon>
        <taxon>Pseudomonadota</taxon>
        <taxon>Alphaproteobacteria</taxon>
        <taxon>Rhodobacterales</taxon>
        <taxon>Paracoccaceae</taxon>
        <taxon>Pseudooceanicola</taxon>
    </lineage>
</organism>
<sequence length="199" mass="21023">MALMLHTAEVHVATFDALRDSLAPGLPLRHAVHPDWLEDARAGRAETLRPKIARLAAEADGPFICTCTTLGPLAEELGALRVDRPMMETAAGIGGRILMVYVLESTRAPSLELLESLTDAGTTLRPLALPEAWPLFETGETDRFHAHIAQAIRADLAREGADVVVLAQASMAGAATALQDLGLPVLSSPRQAILALAAG</sequence>
<proteinExistence type="predicted"/>
<dbReference type="EMBL" id="PGTD01000013">
    <property type="protein sequence ID" value="PJE30322.1"/>
    <property type="molecule type" value="Genomic_DNA"/>
</dbReference>
<reference evidence="2 3" key="1">
    <citation type="submission" date="2017-09" db="EMBL/GenBank/DDBJ databases">
        <authorList>
            <person name="Ehlers B."/>
            <person name="Leendertz F.H."/>
        </authorList>
    </citation>
    <scope>NUCLEOTIDE SEQUENCE [LARGE SCALE GENOMIC DNA]</scope>
    <source>
        <strain evidence="2 3">CGMCC 1.12662</strain>
    </source>
</reference>
<gene>
    <name evidence="1" type="ORF">CVM39_06325</name>
    <name evidence="2" type="ORF">SAMN06297129_0816</name>
</gene>
<dbReference type="Proteomes" id="UP000231655">
    <property type="component" value="Unassembled WGS sequence"/>
</dbReference>
<evidence type="ECO:0008006" key="5">
    <source>
        <dbReference type="Google" id="ProtNLM"/>
    </source>
</evidence>
<dbReference type="RefSeq" id="WP_097144567.1">
    <property type="nucleotide sequence ID" value="NZ_OBEA01000001.1"/>
</dbReference>
<dbReference type="InterPro" id="IPR053714">
    <property type="entry name" value="Iso_Racemase_Enz_sf"/>
</dbReference>
<dbReference type="Proteomes" id="UP000231702">
    <property type="component" value="Unassembled WGS sequence"/>
</dbReference>
<dbReference type="OrthoDB" id="978447at2"/>
<dbReference type="EMBL" id="OBEA01000001">
    <property type="protein sequence ID" value="SNY41070.1"/>
    <property type="molecule type" value="Genomic_DNA"/>
</dbReference>
<dbReference type="AlphaFoldDB" id="A0A285HZC1"/>